<dbReference type="AlphaFoldDB" id="A0A4Q2D5G9"/>
<evidence type="ECO:0000313" key="1">
    <source>
        <dbReference type="EMBL" id="RXW13741.1"/>
    </source>
</evidence>
<proteinExistence type="predicted"/>
<evidence type="ECO:0000313" key="2">
    <source>
        <dbReference type="Proteomes" id="UP000290288"/>
    </source>
</evidence>
<dbReference type="EMBL" id="SDEE01000842">
    <property type="protein sequence ID" value="RXW13741.1"/>
    <property type="molecule type" value="Genomic_DNA"/>
</dbReference>
<accession>A0A4Q2D5G9</accession>
<reference evidence="1 2" key="1">
    <citation type="submission" date="2019-01" db="EMBL/GenBank/DDBJ databases">
        <title>Draft genome sequence of Psathyrella aberdarensis IHI B618.</title>
        <authorList>
            <person name="Buettner E."/>
            <person name="Kellner H."/>
        </authorList>
    </citation>
    <scope>NUCLEOTIDE SEQUENCE [LARGE SCALE GENOMIC DNA]</scope>
    <source>
        <strain evidence="1 2">IHI B618</strain>
    </source>
</reference>
<gene>
    <name evidence="1" type="ORF">EST38_g12112</name>
</gene>
<sequence length="86" mass="9523">MDPTITAFERQNAGPALYDNLGDKVCISKSYTGVDFTVHRGTHAVCVEHYLKKGANWKPPVQWAYTLKLADGTILRGVPEDHLVPV</sequence>
<name>A0A4Q2D5G9_9AGAR</name>
<keyword evidence="2" id="KW-1185">Reference proteome</keyword>
<organism evidence="1 2">
    <name type="scientific">Candolleomyces aberdarensis</name>
    <dbReference type="NCBI Taxonomy" id="2316362"/>
    <lineage>
        <taxon>Eukaryota</taxon>
        <taxon>Fungi</taxon>
        <taxon>Dikarya</taxon>
        <taxon>Basidiomycota</taxon>
        <taxon>Agaricomycotina</taxon>
        <taxon>Agaricomycetes</taxon>
        <taxon>Agaricomycetidae</taxon>
        <taxon>Agaricales</taxon>
        <taxon>Agaricineae</taxon>
        <taxon>Psathyrellaceae</taxon>
        <taxon>Candolleomyces</taxon>
    </lineage>
</organism>
<dbReference type="Proteomes" id="UP000290288">
    <property type="component" value="Unassembled WGS sequence"/>
</dbReference>
<dbReference type="OrthoDB" id="10380407at2759"/>
<protein>
    <submittedName>
        <fullName evidence="1">Uncharacterized protein</fullName>
    </submittedName>
</protein>
<comment type="caution">
    <text evidence="1">The sequence shown here is derived from an EMBL/GenBank/DDBJ whole genome shotgun (WGS) entry which is preliminary data.</text>
</comment>